<feature type="transmembrane region" description="Helical" evidence="1">
    <location>
        <begin position="60"/>
        <end position="79"/>
    </location>
</feature>
<dbReference type="InterPro" id="IPR050469">
    <property type="entry name" value="Diguanylate_Cyclase"/>
</dbReference>
<feature type="transmembrane region" description="Helical" evidence="1">
    <location>
        <begin position="141"/>
        <end position="158"/>
    </location>
</feature>
<name>A0A430RXB7_THESC</name>
<protein>
    <submittedName>
        <fullName evidence="3">GGDEF domain-containing protein</fullName>
    </submittedName>
</protein>
<dbReference type="Gene3D" id="3.30.70.270">
    <property type="match status" value="1"/>
</dbReference>
<dbReference type="PROSITE" id="PS50887">
    <property type="entry name" value="GGDEF"/>
    <property type="match status" value="1"/>
</dbReference>
<sequence>MAQAGNPYTGANLYPTLELLDPLHPLRRRMALWLLPLGALLALVAFAASRAAELDPVDRFLLPFLALGFSLLAIILWRFPRTSSWVLPLAHLLVVGYLLTTLAYQLLIRPNPMGLSPAAYWVPFVYFSSFLFFQTRQAVRLALLYLLALFLLSLLGSFRGHFHAEHLNALAQFFGANLAYVGLLYMLVRVREGYLEARLDAYTDPLTGLRNRRYLDLVLERELFRVRRYGRPLSLLIMDLDHFKQVNDRYGHPVGDRVLKALARCLEEHIRQSDRAVRLGGEEFAILLAETPLAQAVRLAGRLRQAVAALRIPPVEGLSVSIGVGQAHPEDSPLSLLKRADDALYQAKRRGKNRVEVGYTLLC</sequence>
<dbReference type="GO" id="GO:0043709">
    <property type="term" value="P:cell adhesion involved in single-species biofilm formation"/>
    <property type="evidence" value="ECO:0007669"/>
    <property type="project" value="TreeGrafter"/>
</dbReference>
<keyword evidence="1" id="KW-1133">Transmembrane helix</keyword>
<dbReference type="CDD" id="cd01949">
    <property type="entry name" value="GGDEF"/>
    <property type="match status" value="1"/>
</dbReference>
<feature type="transmembrane region" description="Helical" evidence="1">
    <location>
        <begin position="86"/>
        <end position="106"/>
    </location>
</feature>
<reference evidence="3 4" key="1">
    <citation type="journal article" date="2019" name="Extremophiles">
        <title>Biogeography of thermophiles and predominance of Thermus scotoductus in domestic water heaters.</title>
        <authorList>
            <person name="Wilpiszeski R.L."/>
            <person name="Zhang Z."/>
            <person name="House C.H."/>
        </authorList>
    </citation>
    <scope>NUCLEOTIDE SEQUENCE [LARGE SCALE GENOMIC DNA]</scope>
    <source>
        <strain evidence="3 4">25_S25</strain>
    </source>
</reference>
<dbReference type="SUPFAM" id="SSF55073">
    <property type="entry name" value="Nucleotide cyclase"/>
    <property type="match status" value="1"/>
</dbReference>
<dbReference type="FunFam" id="3.30.70.270:FF:000001">
    <property type="entry name" value="Diguanylate cyclase domain protein"/>
    <property type="match status" value="1"/>
</dbReference>
<dbReference type="NCBIfam" id="TIGR00254">
    <property type="entry name" value="GGDEF"/>
    <property type="match status" value="1"/>
</dbReference>
<dbReference type="GO" id="GO:0005886">
    <property type="term" value="C:plasma membrane"/>
    <property type="evidence" value="ECO:0007669"/>
    <property type="project" value="TreeGrafter"/>
</dbReference>
<dbReference type="InterPro" id="IPR029787">
    <property type="entry name" value="Nucleotide_cyclase"/>
</dbReference>
<feature type="transmembrane region" description="Helical" evidence="1">
    <location>
        <begin position="118"/>
        <end position="134"/>
    </location>
</feature>
<gene>
    <name evidence="3" type="ORF">CSW38_07905</name>
</gene>
<evidence type="ECO:0000256" key="1">
    <source>
        <dbReference type="SAM" id="Phobius"/>
    </source>
</evidence>
<dbReference type="GO" id="GO:1902201">
    <property type="term" value="P:negative regulation of bacterial-type flagellum-dependent cell motility"/>
    <property type="evidence" value="ECO:0007669"/>
    <property type="project" value="TreeGrafter"/>
</dbReference>
<feature type="domain" description="GGDEF" evidence="2">
    <location>
        <begin position="231"/>
        <end position="360"/>
    </location>
</feature>
<dbReference type="RefSeq" id="WP_126201517.1">
    <property type="nucleotide sequence ID" value="NZ_PELY01000233.1"/>
</dbReference>
<evidence type="ECO:0000313" key="3">
    <source>
        <dbReference type="EMBL" id="RTH25381.1"/>
    </source>
</evidence>
<proteinExistence type="predicted"/>
<feature type="transmembrane region" description="Helical" evidence="1">
    <location>
        <begin position="30"/>
        <end position="48"/>
    </location>
</feature>
<dbReference type="PANTHER" id="PTHR45138">
    <property type="entry name" value="REGULATORY COMPONENTS OF SENSORY TRANSDUCTION SYSTEM"/>
    <property type="match status" value="1"/>
</dbReference>
<comment type="caution">
    <text evidence="3">The sequence shown here is derived from an EMBL/GenBank/DDBJ whole genome shotgun (WGS) entry which is preliminary data.</text>
</comment>
<dbReference type="InterPro" id="IPR000160">
    <property type="entry name" value="GGDEF_dom"/>
</dbReference>
<dbReference type="InterPro" id="IPR043128">
    <property type="entry name" value="Rev_trsase/Diguanyl_cyclase"/>
</dbReference>
<dbReference type="Proteomes" id="UP000287306">
    <property type="component" value="Unassembled WGS sequence"/>
</dbReference>
<feature type="transmembrane region" description="Helical" evidence="1">
    <location>
        <begin position="170"/>
        <end position="188"/>
    </location>
</feature>
<dbReference type="PANTHER" id="PTHR45138:SF9">
    <property type="entry name" value="DIGUANYLATE CYCLASE DGCM-RELATED"/>
    <property type="match status" value="1"/>
</dbReference>
<dbReference type="GO" id="GO:0052621">
    <property type="term" value="F:diguanylate cyclase activity"/>
    <property type="evidence" value="ECO:0007669"/>
    <property type="project" value="TreeGrafter"/>
</dbReference>
<dbReference type="EMBL" id="PELY01000233">
    <property type="protein sequence ID" value="RTH25381.1"/>
    <property type="molecule type" value="Genomic_DNA"/>
</dbReference>
<evidence type="ECO:0000259" key="2">
    <source>
        <dbReference type="PROSITE" id="PS50887"/>
    </source>
</evidence>
<dbReference type="AlphaFoldDB" id="A0A430RXB7"/>
<organism evidence="3 4">
    <name type="scientific">Thermus scotoductus</name>
    <dbReference type="NCBI Taxonomy" id="37636"/>
    <lineage>
        <taxon>Bacteria</taxon>
        <taxon>Thermotogati</taxon>
        <taxon>Deinococcota</taxon>
        <taxon>Deinococci</taxon>
        <taxon>Thermales</taxon>
        <taxon>Thermaceae</taxon>
        <taxon>Thermus</taxon>
    </lineage>
</organism>
<keyword evidence="1" id="KW-0812">Transmembrane</keyword>
<keyword evidence="1" id="KW-0472">Membrane</keyword>
<dbReference type="SMART" id="SM00267">
    <property type="entry name" value="GGDEF"/>
    <property type="match status" value="1"/>
</dbReference>
<evidence type="ECO:0000313" key="4">
    <source>
        <dbReference type="Proteomes" id="UP000287306"/>
    </source>
</evidence>
<accession>A0A430RXB7</accession>
<dbReference type="Pfam" id="PF00990">
    <property type="entry name" value="GGDEF"/>
    <property type="match status" value="1"/>
</dbReference>